<proteinExistence type="predicted"/>
<organism evidence="2 3">
    <name type="scientific">Roseisolibacter agri</name>
    <dbReference type="NCBI Taxonomy" id="2014610"/>
    <lineage>
        <taxon>Bacteria</taxon>
        <taxon>Pseudomonadati</taxon>
        <taxon>Gemmatimonadota</taxon>
        <taxon>Gemmatimonadia</taxon>
        <taxon>Gemmatimonadales</taxon>
        <taxon>Gemmatimonadaceae</taxon>
        <taxon>Roseisolibacter</taxon>
    </lineage>
</organism>
<sequence length="285" mass="30145">MRPPRRLALLAALLAAVAASGVAAARRAAPGPDGHTAPFVRRVLASSGGRWVEHRALGLHVHAPAGSRAARVLPALAAQAVAARDADLRLLGATIDTTHLELLALDTREAMRPFTGGTPGGWAESAASAVLFVTNDSARAPLRHELMHVLSWQRWGTPAGHWISEGLAMHAVGRCHGRDVHAMAAALAAEGRLVPLAELPRRFDVQGEAGAAMYVQAGSFVRHVLDTYGTARLRALWQGGLRSAPLALGADVPTLERAWRARVDAAKTSEPWAAMWAEVRSSGCE</sequence>
<protein>
    <recommendedName>
        <fullName evidence="4">Peptidase MA-like domain-containing protein</fullName>
    </recommendedName>
</protein>
<reference evidence="2" key="1">
    <citation type="submission" date="2022-08" db="EMBL/GenBank/DDBJ databases">
        <title>Draft genome sequencing of Roseisolibacter agri AW1220.</title>
        <authorList>
            <person name="Tobiishi Y."/>
            <person name="Tonouchi A."/>
        </authorList>
    </citation>
    <scope>NUCLEOTIDE SEQUENCE</scope>
    <source>
        <strain evidence="2">AW1220</strain>
    </source>
</reference>
<evidence type="ECO:0008006" key="4">
    <source>
        <dbReference type="Google" id="ProtNLM"/>
    </source>
</evidence>
<evidence type="ECO:0000256" key="1">
    <source>
        <dbReference type="SAM" id="SignalP"/>
    </source>
</evidence>
<feature type="signal peptide" evidence="1">
    <location>
        <begin position="1"/>
        <end position="24"/>
    </location>
</feature>
<keyword evidence="3" id="KW-1185">Reference proteome</keyword>
<gene>
    <name evidence="2" type="ORF">rosag_09570</name>
</gene>
<accession>A0AA37Q137</accession>
<dbReference type="RefSeq" id="WP_284348893.1">
    <property type="nucleotide sequence ID" value="NZ_BRXS01000002.1"/>
</dbReference>
<evidence type="ECO:0000313" key="3">
    <source>
        <dbReference type="Proteomes" id="UP001161325"/>
    </source>
</evidence>
<dbReference type="Proteomes" id="UP001161325">
    <property type="component" value="Unassembled WGS sequence"/>
</dbReference>
<keyword evidence="1" id="KW-0732">Signal</keyword>
<name>A0AA37Q137_9BACT</name>
<feature type="chain" id="PRO_5041218837" description="Peptidase MA-like domain-containing protein" evidence="1">
    <location>
        <begin position="25"/>
        <end position="285"/>
    </location>
</feature>
<comment type="caution">
    <text evidence="2">The sequence shown here is derived from an EMBL/GenBank/DDBJ whole genome shotgun (WGS) entry which is preliminary data.</text>
</comment>
<dbReference type="EMBL" id="BRXS01000002">
    <property type="protein sequence ID" value="GLC24444.1"/>
    <property type="molecule type" value="Genomic_DNA"/>
</dbReference>
<dbReference type="AlphaFoldDB" id="A0AA37Q137"/>
<evidence type="ECO:0000313" key="2">
    <source>
        <dbReference type="EMBL" id="GLC24444.1"/>
    </source>
</evidence>